<evidence type="ECO:0000313" key="3">
    <source>
        <dbReference type="EMBL" id="CDJ67593.1"/>
    </source>
</evidence>
<feature type="region of interest" description="Disordered" evidence="1">
    <location>
        <begin position="77"/>
        <end position="239"/>
    </location>
</feature>
<dbReference type="AlphaFoldDB" id="U6MX56"/>
<name>U6MX56_9EIME</name>
<dbReference type="RefSeq" id="XP_013436060.1">
    <property type="nucleotide sequence ID" value="XM_013580606.1"/>
</dbReference>
<protein>
    <submittedName>
        <fullName evidence="3">Uncharacterized protein</fullName>
    </submittedName>
</protein>
<accession>U6MX56</accession>
<feature type="compositionally biased region" description="Low complexity" evidence="1">
    <location>
        <begin position="210"/>
        <end position="223"/>
    </location>
</feature>
<keyword evidence="2" id="KW-0472">Membrane</keyword>
<dbReference type="OrthoDB" id="350621at2759"/>
<sequence>SGGSGDLGKEAEDALQALSFKVEENVQSEYETSPTTGAGIFGGAFPAKAQRTYFAAAIAGFLILVLAWSLRTKGNIEPNKNHLPVEGNTAVPSLPGQGGATGAPEQPPGLQQPQVQPQPVTIPQPPPVFQVVPPEQPPQVVPPPPPPQEQPQVVAAEPSKPEEPKVEETPVTTKESHKETNLVGEQKPPQPEWPPAAGGGEPGNYDPEDAAAPTADDPGVAAHEATREEEAEAPAQTEAVKQKITDASTALKAALDEFSQNANKAGADVQRDFCRRYIPGITGGADHLGAIAYAQSLVDAALQLNPKESASLREKTTHLVRVAFATSLLEAMSMRMKELKANKERFMESADAKAHSRRASTGSTDSRDTVEEPAVDLTPVKFSYFLKKFNKHLGGISDAVKRADKREKEAGMATIQGDVTKYQAECLMEFLAGSIIQILGDRKVPDKMAQHFSRLVGDLGEFCDQNKGMPHQNSWTNYLSRFECPASVIEKAEQRFNNLGIFGALTDFLSHISQALVKRRTADHHDPKYLEHLEKHWNVAQLQKLAEEIIDADRRGKEKAYQLKQDILEAAGDLLEFEAAPAGEADVQLLKAGIALL</sequence>
<keyword evidence="2" id="KW-1133">Transmembrane helix</keyword>
<proteinExistence type="predicted"/>
<reference evidence="3" key="1">
    <citation type="submission" date="2013-10" db="EMBL/GenBank/DDBJ databases">
        <title>Genomic analysis of the causative agents of coccidiosis in chickens.</title>
        <authorList>
            <person name="Reid A.J."/>
            <person name="Blake D."/>
            <person name="Billington K."/>
            <person name="Browne H."/>
            <person name="Dunn M."/>
            <person name="Hung S."/>
            <person name="Kawahara F."/>
            <person name="Miranda-Saavedra D."/>
            <person name="Mourier T."/>
            <person name="Nagra H."/>
            <person name="Otto T.D."/>
            <person name="Rawlings N."/>
            <person name="Sanchez A."/>
            <person name="Sanders M."/>
            <person name="Subramaniam C."/>
            <person name="Tay Y."/>
            <person name="Dear P."/>
            <person name="Doerig C."/>
            <person name="Gruber A."/>
            <person name="Parkinson J."/>
            <person name="Shirley M."/>
            <person name="Wan K.L."/>
            <person name="Berriman M."/>
            <person name="Tomley F."/>
            <person name="Pain A."/>
        </authorList>
    </citation>
    <scope>NUCLEOTIDE SEQUENCE [LARGE SCALE GENOMIC DNA]</scope>
    <source>
        <strain evidence="3">Houghton</strain>
    </source>
</reference>
<feature type="compositionally biased region" description="Basic and acidic residues" evidence="1">
    <location>
        <begin position="159"/>
        <end position="180"/>
    </location>
</feature>
<dbReference type="Proteomes" id="UP000030754">
    <property type="component" value="Unassembled WGS sequence"/>
</dbReference>
<dbReference type="VEuPathDB" id="ToxoDB:ENH_00038620"/>
<feature type="non-terminal residue" evidence="3">
    <location>
        <position position="1"/>
    </location>
</feature>
<keyword evidence="2" id="KW-0812">Transmembrane</keyword>
<feature type="transmembrane region" description="Helical" evidence="2">
    <location>
        <begin position="53"/>
        <end position="70"/>
    </location>
</feature>
<reference evidence="3" key="2">
    <citation type="submission" date="2013-10" db="EMBL/GenBank/DDBJ databases">
        <authorList>
            <person name="Aslett M."/>
        </authorList>
    </citation>
    <scope>NUCLEOTIDE SEQUENCE [LARGE SCALE GENOMIC DNA]</scope>
    <source>
        <strain evidence="3">Houghton</strain>
    </source>
</reference>
<feature type="compositionally biased region" description="Low complexity" evidence="1">
    <location>
        <begin position="108"/>
        <end position="119"/>
    </location>
</feature>
<organism evidence="3 4">
    <name type="scientific">Eimeria necatrix</name>
    <dbReference type="NCBI Taxonomy" id="51315"/>
    <lineage>
        <taxon>Eukaryota</taxon>
        <taxon>Sar</taxon>
        <taxon>Alveolata</taxon>
        <taxon>Apicomplexa</taxon>
        <taxon>Conoidasida</taxon>
        <taxon>Coccidia</taxon>
        <taxon>Eucoccidiorida</taxon>
        <taxon>Eimeriorina</taxon>
        <taxon>Eimeriidae</taxon>
        <taxon>Eimeria</taxon>
    </lineage>
</organism>
<feature type="compositionally biased region" description="Pro residues" evidence="1">
    <location>
        <begin position="120"/>
        <end position="149"/>
    </location>
</feature>
<dbReference type="EMBL" id="HG724602">
    <property type="protein sequence ID" value="CDJ67593.1"/>
    <property type="molecule type" value="Genomic_DNA"/>
</dbReference>
<evidence type="ECO:0000256" key="1">
    <source>
        <dbReference type="SAM" id="MobiDB-lite"/>
    </source>
</evidence>
<evidence type="ECO:0000256" key="2">
    <source>
        <dbReference type="SAM" id="Phobius"/>
    </source>
</evidence>
<gene>
    <name evidence="3" type="ORF">ENH_00038620</name>
</gene>
<evidence type="ECO:0000313" key="4">
    <source>
        <dbReference type="Proteomes" id="UP000030754"/>
    </source>
</evidence>
<feature type="region of interest" description="Disordered" evidence="1">
    <location>
        <begin position="347"/>
        <end position="370"/>
    </location>
</feature>
<dbReference type="GeneID" id="25474022"/>
<keyword evidence="4" id="KW-1185">Reference proteome</keyword>